<keyword evidence="5" id="KW-1185">Reference proteome</keyword>
<reference evidence="5" key="1">
    <citation type="submission" date="2003-08" db="EMBL/GenBank/DDBJ databases">
        <authorList>
            <person name="Birren B."/>
            <person name="Nusbaum C."/>
            <person name="Abebe A."/>
            <person name="Abouelleil A."/>
            <person name="Adekoya E."/>
            <person name="Ait-zahra M."/>
            <person name="Allen N."/>
            <person name="Allen T."/>
            <person name="An P."/>
            <person name="Anderson M."/>
            <person name="Anderson S."/>
            <person name="Arachchi H."/>
            <person name="Armbruster J."/>
            <person name="Bachantsang P."/>
            <person name="Baldwin J."/>
            <person name="Barry A."/>
            <person name="Bayul T."/>
            <person name="Blitshsteyn B."/>
            <person name="Bloom T."/>
            <person name="Blye J."/>
            <person name="Boguslavskiy L."/>
            <person name="Borowsky M."/>
            <person name="Boukhgalter B."/>
            <person name="Brunache A."/>
            <person name="Butler J."/>
            <person name="Calixte N."/>
            <person name="Calvo S."/>
            <person name="Camarata J."/>
            <person name="Campo K."/>
            <person name="Chang J."/>
            <person name="Cheshatsang Y."/>
            <person name="Citroen M."/>
            <person name="Collymore A."/>
            <person name="Considine T."/>
            <person name="Cook A."/>
            <person name="Cooke P."/>
            <person name="Corum B."/>
            <person name="Cuomo C."/>
            <person name="David R."/>
            <person name="Dawoe T."/>
            <person name="Degray S."/>
            <person name="Dodge S."/>
            <person name="Dooley K."/>
            <person name="Dorje P."/>
            <person name="Dorjee K."/>
            <person name="Dorris L."/>
            <person name="Duffey N."/>
            <person name="Dupes A."/>
            <person name="Elkins T."/>
            <person name="Engels R."/>
            <person name="Erickson J."/>
            <person name="Farina A."/>
            <person name="Faro S."/>
            <person name="Ferreira P."/>
            <person name="Fischer H."/>
            <person name="Fitzgerald M."/>
            <person name="Foley K."/>
            <person name="Gage D."/>
            <person name="Galagan J."/>
            <person name="Gearin G."/>
            <person name="Gnerre S."/>
            <person name="Gnirke A."/>
            <person name="Goyette A."/>
            <person name="Graham J."/>
            <person name="Grandbois E."/>
            <person name="Gyaltsen K."/>
            <person name="Hafez N."/>
            <person name="Hagopian D."/>
            <person name="Hagos B."/>
            <person name="Hall J."/>
            <person name="Hatcher B."/>
            <person name="Heller A."/>
            <person name="Higgins H."/>
            <person name="Honan T."/>
            <person name="Horn A."/>
            <person name="Houde N."/>
            <person name="Hughes L."/>
            <person name="Hulme W."/>
            <person name="Husby E."/>
            <person name="Iliev I."/>
            <person name="Jaffe D."/>
            <person name="Jones C."/>
            <person name="Kamal M."/>
            <person name="Kamat A."/>
            <person name="Kamvysselis M."/>
            <person name="Karlsson E."/>
            <person name="Kells C."/>
            <person name="Kieu A."/>
            <person name="Kisner P."/>
            <person name="Kodira C."/>
            <person name="Kulbokas E."/>
            <person name="Labutti K."/>
            <person name="Lama D."/>
            <person name="Landers T."/>
            <person name="Leger J."/>
            <person name="Levine S."/>
            <person name="Lewis D."/>
            <person name="Lewis T."/>
            <person name="Lindblad-toh K."/>
            <person name="Liu X."/>
            <person name="Lokyitsang T."/>
            <person name="Lokyitsang Y."/>
            <person name="Lucien O."/>
            <person name="Lui A."/>
            <person name="Ma L.J."/>
            <person name="Mabbitt R."/>
            <person name="Macdonald J."/>
            <person name="Maclean C."/>
            <person name="Major J."/>
            <person name="Manning J."/>
            <person name="Marabella R."/>
            <person name="Maru K."/>
            <person name="Matthews C."/>
            <person name="Mauceli E."/>
            <person name="Mccarthy M."/>
            <person name="Mcdonough S."/>
            <person name="Mcghee T."/>
            <person name="Meldrim J."/>
            <person name="Meneus L."/>
            <person name="Mesirov J."/>
            <person name="Mihalev A."/>
            <person name="Mihova T."/>
            <person name="Mikkelsen T."/>
            <person name="Mlenga V."/>
            <person name="Moru K."/>
            <person name="Mozes J."/>
            <person name="Mulrain L."/>
            <person name="Munson G."/>
            <person name="Naylor J."/>
            <person name="Newes C."/>
            <person name="Nguyen C."/>
            <person name="Nguyen N."/>
            <person name="Nguyen T."/>
            <person name="Nicol R."/>
            <person name="Nielsen C."/>
            <person name="Nizzari M."/>
            <person name="Norbu C."/>
            <person name="Norbu N."/>
            <person name="O'donnell P."/>
            <person name="Okoawo O."/>
            <person name="O'leary S."/>
            <person name="Omotosho B."/>
            <person name="O'neill K."/>
            <person name="Osman S."/>
            <person name="Parker S."/>
            <person name="Perrin D."/>
            <person name="Phunkhang P."/>
            <person name="Piqani B."/>
            <person name="Purcell S."/>
            <person name="Rachupka T."/>
            <person name="Ramasamy U."/>
            <person name="Rameau R."/>
            <person name="Ray V."/>
            <person name="Raymond C."/>
            <person name="Retta R."/>
            <person name="Richardson S."/>
            <person name="Rise C."/>
            <person name="Rodriguez J."/>
            <person name="Rogers J."/>
            <person name="Rogov P."/>
            <person name="Rutman M."/>
            <person name="Schupbach R."/>
            <person name="Seaman C."/>
            <person name="Settipalli S."/>
            <person name="Sharpe T."/>
            <person name="Sheridan J."/>
            <person name="Sherpa N."/>
            <person name="Shi J."/>
            <person name="Smirnov S."/>
            <person name="Smith C."/>
            <person name="Sougnez C."/>
            <person name="Spencer B."/>
            <person name="Stalker J."/>
            <person name="Stange-thomann N."/>
            <person name="Stavropoulos S."/>
            <person name="Stetson K."/>
            <person name="Stone C."/>
            <person name="Stone S."/>
            <person name="Stubbs M."/>
            <person name="Talamas J."/>
            <person name="Tchuinga P."/>
            <person name="Tenzing P."/>
            <person name="Tesfaye S."/>
            <person name="Theodore J."/>
            <person name="Thoulutsang Y."/>
            <person name="Topham K."/>
            <person name="Towey S."/>
            <person name="Tsamla T."/>
            <person name="Tsomo N."/>
            <person name="Vallee D."/>
            <person name="Vassiliev H."/>
            <person name="Venkataraman V."/>
            <person name="Vinson J."/>
            <person name="Vo A."/>
            <person name="Wade C."/>
            <person name="Wang S."/>
            <person name="Wangchuk T."/>
            <person name="Wangdi T."/>
            <person name="Whittaker C."/>
            <person name="Wilkinson J."/>
            <person name="Wu Y."/>
            <person name="Wyman D."/>
            <person name="Yadav S."/>
            <person name="Yang S."/>
            <person name="Yang X."/>
            <person name="Yeager S."/>
            <person name="Yee E."/>
            <person name="Young G."/>
            <person name="Zainoun J."/>
            <person name="Zembeck L."/>
            <person name="Zimmer A."/>
            <person name="Zody M."/>
            <person name="Lander E."/>
        </authorList>
    </citation>
    <scope>NUCLEOTIDE SEQUENCE [LARGE SCALE GENOMIC DNA]</scope>
</reference>
<evidence type="ECO:0000256" key="3">
    <source>
        <dbReference type="ARBA" id="ARBA00031743"/>
    </source>
</evidence>
<dbReference type="PANTHER" id="PTHR13601">
    <property type="entry name" value="GAMETOGENETIN-BINDING PROTEIN 2"/>
    <property type="match status" value="1"/>
</dbReference>
<protein>
    <recommendedName>
        <fullName evidence="2">Gametogenetin-binding protein 2</fullName>
    </recommendedName>
    <alternativeName>
        <fullName evidence="3">Protein ZNF403</fullName>
    </alternativeName>
</protein>
<dbReference type="AlphaFoldDB" id="H2ZF83"/>
<evidence type="ECO:0000313" key="5">
    <source>
        <dbReference type="Proteomes" id="UP000007875"/>
    </source>
</evidence>
<sequence>KARLVGVFNKDENYELEALQLPLQVDGHLMMILQFEDQVSKKCPMLPSSKTDYADFLRKYNSLDKRLLESCGVSERDLFVALSQLITCVGCRRAVEQLFQEVQKSSHSVYETITVTSNGWLGISPSFRDNPKKLYHLFHCVRPKLHEFLESMRRKNKRCVFHSLKLHKSTEFQSDNKVNLPKWCNYSVIDVWDRMCQECREEITTIDCNCFVETMDHYLKKHRFCNECKAKVQRAFHILTGDVDFRGEPGFCSAIYEGLRCCNSTNNNTTTQTRHIHVCCERAYIVHMLMQAHGEMEGGRKERHAKTTDIAQEEVCTCIALYLHQRLHKLWHQKLTHEQTWLTLCYIGIEACRQNFEIAVQDKIGMGQALCDEIELADKAKESKLEKKRLKKKRQKKKKEN</sequence>
<dbReference type="PANTHER" id="PTHR13601:SF2">
    <property type="entry name" value="GAMETOGENETIN-BINDING PROTEIN 2"/>
    <property type="match status" value="1"/>
</dbReference>
<proteinExistence type="predicted"/>
<dbReference type="GO" id="GO:0005634">
    <property type="term" value="C:nucleus"/>
    <property type="evidence" value="ECO:0007669"/>
    <property type="project" value="TreeGrafter"/>
</dbReference>
<evidence type="ECO:0000256" key="2">
    <source>
        <dbReference type="ARBA" id="ARBA00019230"/>
    </source>
</evidence>
<dbReference type="GeneTree" id="ENSGT00390000009552"/>
<dbReference type="OMA" id="YCAIATI"/>
<dbReference type="Proteomes" id="UP000007875">
    <property type="component" value="Unassembled WGS sequence"/>
</dbReference>
<dbReference type="InParanoid" id="H2ZF83"/>
<dbReference type="InterPro" id="IPR026073">
    <property type="entry name" value="GGNBP2"/>
</dbReference>
<accession>H2ZF83</accession>
<comment type="function">
    <text evidence="1">May be involved in spermatogenesis.</text>
</comment>
<reference evidence="4" key="3">
    <citation type="submission" date="2025-09" db="UniProtKB">
        <authorList>
            <consortium name="Ensembl"/>
        </authorList>
    </citation>
    <scope>IDENTIFICATION</scope>
</reference>
<evidence type="ECO:0000313" key="4">
    <source>
        <dbReference type="Ensembl" id="ENSCSAVP00000016249.1"/>
    </source>
</evidence>
<dbReference type="STRING" id="51511.ENSCSAVP00000016249"/>
<reference evidence="4" key="2">
    <citation type="submission" date="2025-08" db="UniProtKB">
        <authorList>
            <consortium name="Ensembl"/>
        </authorList>
    </citation>
    <scope>IDENTIFICATION</scope>
</reference>
<dbReference type="Ensembl" id="ENSCSAVT00000016430.1">
    <property type="protein sequence ID" value="ENSCSAVP00000016249.1"/>
    <property type="gene ID" value="ENSCSAVG00000009561.1"/>
</dbReference>
<dbReference type="GO" id="GO:0005737">
    <property type="term" value="C:cytoplasm"/>
    <property type="evidence" value="ECO:0007669"/>
    <property type="project" value="TreeGrafter"/>
</dbReference>
<dbReference type="eggNOG" id="ENOG502QQ20">
    <property type="taxonomic scope" value="Eukaryota"/>
</dbReference>
<name>H2ZF83_CIOSA</name>
<evidence type="ECO:0000256" key="1">
    <source>
        <dbReference type="ARBA" id="ARBA00003056"/>
    </source>
</evidence>
<dbReference type="HOGENOM" id="CLU_053630_0_0_1"/>
<organism evidence="4 5">
    <name type="scientific">Ciona savignyi</name>
    <name type="common">Pacific transparent sea squirt</name>
    <dbReference type="NCBI Taxonomy" id="51511"/>
    <lineage>
        <taxon>Eukaryota</taxon>
        <taxon>Metazoa</taxon>
        <taxon>Chordata</taxon>
        <taxon>Tunicata</taxon>
        <taxon>Ascidiacea</taxon>
        <taxon>Phlebobranchia</taxon>
        <taxon>Cionidae</taxon>
        <taxon>Ciona</taxon>
    </lineage>
</organism>